<feature type="transmembrane region" description="Helical" evidence="6">
    <location>
        <begin position="105"/>
        <end position="127"/>
    </location>
</feature>
<dbReference type="RefSeq" id="WP_192014972.1">
    <property type="nucleotide sequence ID" value="NZ_JACYTP010000002.1"/>
</dbReference>
<feature type="transmembrane region" description="Helical" evidence="6">
    <location>
        <begin position="64"/>
        <end position="84"/>
    </location>
</feature>
<keyword evidence="2" id="KW-1003">Cell membrane</keyword>
<comment type="subcellular location">
    <subcellularLocation>
        <location evidence="1">Cell membrane</location>
        <topology evidence="1">Multi-pass membrane protein</topology>
    </subcellularLocation>
</comment>
<evidence type="ECO:0000313" key="8">
    <source>
        <dbReference type="Proteomes" id="UP000649768"/>
    </source>
</evidence>
<keyword evidence="3 6" id="KW-0812">Transmembrane</keyword>
<gene>
    <name evidence="7" type="ORF">IFO68_05645</name>
</gene>
<feature type="transmembrane region" description="Helical" evidence="6">
    <location>
        <begin position="6"/>
        <end position="24"/>
    </location>
</feature>
<sequence>MLEIWLYAFSIMYSPGPVNLLSFNTGLNNKTNKNTGFFMGVSFAMLILFFSLSFLSHSVVHETIIPYISILGCTYMLFLSWKLFTSGREPDNTSSALSDLTFRDGLMLQLLNPKGFIACLPIVTIQFPALNIVGLKALVISIALSVFAFGAPLSYSLTGRLIGQRVNRSVFFKKFQLFMALLLAYVAMKIAYTHIYIDLFKHL</sequence>
<evidence type="ECO:0000256" key="3">
    <source>
        <dbReference type="ARBA" id="ARBA00022692"/>
    </source>
</evidence>
<accession>A0ABR9BHZ6</accession>
<evidence type="ECO:0000256" key="4">
    <source>
        <dbReference type="ARBA" id="ARBA00022989"/>
    </source>
</evidence>
<feature type="transmembrane region" description="Helical" evidence="6">
    <location>
        <begin position="36"/>
        <end position="58"/>
    </location>
</feature>
<evidence type="ECO:0000313" key="7">
    <source>
        <dbReference type="EMBL" id="MBD8512169.1"/>
    </source>
</evidence>
<comment type="caution">
    <text evidence="7">The sequence shown here is derived from an EMBL/GenBank/DDBJ whole genome shotgun (WGS) entry which is preliminary data.</text>
</comment>
<evidence type="ECO:0000256" key="1">
    <source>
        <dbReference type="ARBA" id="ARBA00004651"/>
    </source>
</evidence>
<dbReference type="InterPro" id="IPR001123">
    <property type="entry name" value="LeuE-type"/>
</dbReference>
<evidence type="ECO:0000256" key="2">
    <source>
        <dbReference type="ARBA" id="ARBA00022475"/>
    </source>
</evidence>
<name>A0ABR9BHZ6_9GAMM</name>
<organism evidence="7 8">
    <name type="scientific">Photobacterium arenosum</name>
    <dbReference type="NCBI Taxonomy" id="2774143"/>
    <lineage>
        <taxon>Bacteria</taxon>
        <taxon>Pseudomonadati</taxon>
        <taxon>Pseudomonadota</taxon>
        <taxon>Gammaproteobacteria</taxon>
        <taxon>Vibrionales</taxon>
        <taxon>Vibrionaceae</taxon>
        <taxon>Photobacterium</taxon>
    </lineage>
</organism>
<protein>
    <submittedName>
        <fullName evidence="7">LysE family transporter</fullName>
    </submittedName>
</protein>
<keyword evidence="4 6" id="KW-1133">Transmembrane helix</keyword>
<feature type="transmembrane region" description="Helical" evidence="6">
    <location>
        <begin position="133"/>
        <end position="157"/>
    </location>
</feature>
<feature type="transmembrane region" description="Helical" evidence="6">
    <location>
        <begin position="177"/>
        <end position="197"/>
    </location>
</feature>
<dbReference type="Pfam" id="PF01810">
    <property type="entry name" value="LysE"/>
    <property type="match status" value="1"/>
</dbReference>
<reference evidence="7 8" key="1">
    <citation type="submission" date="2020-09" db="EMBL/GenBank/DDBJ databases">
        <title>Photobacterium sp. CAU 1568 isolated from sand of Sido Beach.</title>
        <authorList>
            <person name="Kim W."/>
        </authorList>
    </citation>
    <scope>NUCLEOTIDE SEQUENCE [LARGE SCALE GENOMIC DNA]</scope>
    <source>
        <strain evidence="7 8">CAU 1568</strain>
    </source>
</reference>
<keyword evidence="8" id="KW-1185">Reference proteome</keyword>
<keyword evidence="5 6" id="KW-0472">Membrane</keyword>
<dbReference type="EMBL" id="JACYTP010000002">
    <property type="protein sequence ID" value="MBD8512169.1"/>
    <property type="molecule type" value="Genomic_DNA"/>
</dbReference>
<dbReference type="Proteomes" id="UP000649768">
    <property type="component" value="Unassembled WGS sequence"/>
</dbReference>
<evidence type="ECO:0000256" key="5">
    <source>
        <dbReference type="ARBA" id="ARBA00023136"/>
    </source>
</evidence>
<dbReference type="PANTHER" id="PTHR30086">
    <property type="entry name" value="ARGININE EXPORTER PROTEIN ARGO"/>
    <property type="match status" value="1"/>
</dbReference>
<proteinExistence type="predicted"/>
<evidence type="ECO:0000256" key="6">
    <source>
        <dbReference type="SAM" id="Phobius"/>
    </source>
</evidence>
<dbReference type="PANTHER" id="PTHR30086:SF20">
    <property type="entry name" value="ARGININE EXPORTER PROTEIN ARGO-RELATED"/>
    <property type="match status" value="1"/>
</dbReference>